<keyword evidence="5 13" id="KW-0589">Pheromone response</keyword>
<evidence type="ECO:0000256" key="8">
    <source>
        <dbReference type="ARBA" id="ARBA00023040"/>
    </source>
</evidence>
<dbReference type="GeneTree" id="ENSGT00960000186612"/>
<keyword evidence="4 13" id="KW-1003">Cell membrane</keyword>
<dbReference type="InParanoid" id="A0A6I8NZ92"/>
<evidence type="ECO:0000313" key="16">
    <source>
        <dbReference type="Proteomes" id="UP000002279"/>
    </source>
</evidence>
<dbReference type="KEGG" id="oaa:100083250"/>
<reference evidence="15" key="3">
    <citation type="submission" date="2025-09" db="UniProtKB">
        <authorList>
            <consortium name="Ensembl"/>
        </authorList>
    </citation>
    <scope>IDENTIFICATION</scope>
    <source>
        <strain evidence="15">Glennie</strain>
    </source>
</reference>
<keyword evidence="16" id="KW-1185">Reference proteome</keyword>
<dbReference type="OMA" id="CSLWNIN"/>
<dbReference type="InterPro" id="IPR004072">
    <property type="entry name" value="Vmron_rcpt_1"/>
</dbReference>
<feature type="transmembrane region" description="Helical" evidence="13">
    <location>
        <begin position="129"/>
        <end position="147"/>
    </location>
</feature>
<reference evidence="15 16" key="1">
    <citation type="journal article" date="2008" name="Nature">
        <title>Genome analysis of the platypus reveals unique signatures of evolution.</title>
        <authorList>
            <person name="Warren W.C."/>
            <person name="Hillier L.W."/>
            <person name="Marshall Graves J.A."/>
            <person name="Birney E."/>
            <person name="Ponting C.P."/>
            <person name="Grutzner F."/>
            <person name="Belov K."/>
            <person name="Miller W."/>
            <person name="Clarke L."/>
            <person name="Chinwalla A.T."/>
            <person name="Yang S.P."/>
            <person name="Heger A."/>
            <person name="Locke D.P."/>
            <person name="Miethke P."/>
            <person name="Waters P.D."/>
            <person name="Veyrunes F."/>
            <person name="Fulton L."/>
            <person name="Fulton B."/>
            <person name="Graves T."/>
            <person name="Wallis J."/>
            <person name="Puente X.S."/>
            <person name="Lopez-Otin C."/>
            <person name="Ordonez G.R."/>
            <person name="Eichler E.E."/>
            <person name="Chen L."/>
            <person name="Cheng Z."/>
            <person name="Deakin J.E."/>
            <person name="Alsop A."/>
            <person name="Thompson K."/>
            <person name="Kirby P."/>
            <person name="Papenfuss A.T."/>
            <person name="Wakefield M.J."/>
            <person name="Olender T."/>
            <person name="Lancet D."/>
            <person name="Huttley G.A."/>
            <person name="Smit A.F."/>
            <person name="Pask A."/>
            <person name="Temple-Smith P."/>
            <person name="Batzer M.A."/>
            <person name="Walker J.A."/>
            <person name="Konkel M.K."/>
            <person name="Harris R.S."/>
            <person name="Whittington C.M."/>
            <person name="Wong E.S."/>
            <person name="Gemmell N.J."/>
            <person name="Buschiazzo E."/>
            <person name="Vargas Jentzsch I.M."/>
            <person name="Merkel A."/>
            <person name="Schmitz J."/>
            <person name="Zemann A."/>
            <person name="Churakov G."/>
            <person name="Kriegs J.O."/>
            <person name="Brosius J."/>
            <person name="Murchison E.P."/>
            <person name="Sachidanandam R."/>
            <person name="Smith C."/>
            <person name="Hannon G.J."/>
            <person name="Tsend-Ayush E."/>
            <person name="McMillan D."/>
            <person name="Attenborough R."/>
            <person name="Rens W."/>
            <person name="Ferguson-Smith M."/>
            <person name="Lefevre C.M."/>
            <person name="Sharp J.A."/>
            <person name="Nicholas K.R."/>
            <person name="Ray D.A."/>
            <person name="Kube M."/>
            <person name="Reinhardt R."/>
            <person name="Pringle T.H."/>
            <person name="Taylor J."/>
            <person name="Jones R.C."/>
            <person name="Nixon B."/>
            <person name="Dacheux J.L."/>
            <person name="Niwa H."/>
            <person name="Sekita Y."/>
            <person name="Huang X."/>
            <person name="Stark A."/>
            <person name="Kheradpour P."/>
            <person name="Kellis M."/>
            <person name="Flicek P."/>
            <person name="Chen Y."/>
            <person name="Webber C."/>
            <person name="Hardison R."/>
            <person name="Nelson J."/>
            <person name="Hallsworth-Pepin K."/>
            <person name="Delehaunty K."/>
            <person name="Markovic C."/>
            <person name="Minx P."/>
            <person name="Feng Y."/>
            <person name="Kremitzki C."/>
            <person name="Mitreva M."/>
            <person name="Glasscock J."/>
            <person name="Wylie T."/>
            <person name="Wohldmann P."/>
            <person name="Thiru P."/>
            <person name="Nhan M.N."/>
            <person name="Pohl C.S."/>
            <person name="Smith S.M."/>
            <person name="Hou S."/>
            <person name="Nefedov M."/>
            <person name="de Jong P.J."/>
            <person name="Renfree M.B."/>
            <person name="Mardis E.R."/>
            <person name="Wilson R.K."/>
        </authorList>
    </citation>
    <scope>NUCLEOTIDE SEQUENCE [LARGE SCALE GENOMIC DNA]</scope>
    <source>
        <strain evidence="15 16">Glennie</strain>
    </source>
</reference>
<dbReference type="Ensembl" id="ENSOANT00000074002.1">
    <property type="protein sequence ID" value="ENSOANP00000046705.1"/>
    <property type="gene ID" value="ENSOANG00000036577.1"/>
</dbReference>
<evidence type="ECO:0000256" key="12">
    <source>
        <dbReference type="ARBA" id="ARBA00023224"/>
    </source>
</evidence>
<dbReference type="GO" id="GO:0019236">
    <property type="term" value="P:response to pheromone"/>
    <property type="evidence" value="ECO:0007669"/>
    <property type="project" value="UniProtKB-KW"/>
</dbReference>
<dbReference type="Proteomes" id="UP000002279">
    <property type="component" value="Chromosome X5"/>
</dbReference>
<feature type="transmembrane region" description="Helical" evidence="13">
    <location>
        <begin position="273"/>
        <end position="289"/>
    </location>
</feature>
<dbReference type="FunFam" id="1.20.1070.10:FF:000033">
    <property type="entry name" value="Vomeronasal type-1 receptor"/>
    <property type="match status" value="1"/>
</dbReference>
<keyword evidence="11" id="KW-0325">Glycoprotein</keyword>
<evidence type="ECO:0000259" key="14">
    <source>
        <dbReference type="PROSITE" id="PS50262"/>
    </source>
</evidence>
<reference evidence="15" key="2">
    <citation type="submission" date="2025-08" db="UniProtKB">
        <authorList>
            <consortium name="Ensembl"/>
        </authorList>
    </citation>
    <scope>IDENTIFICATION</scope>
    <source>
        <strain evidence="15">Glennie</strain>
    </source>
</reference>
<evidence type="ECO:0000256" key="10">
    <source>
        <dbReference type="ARBA" id="ARBA00023170"/>
    </source>
</evidence>
<dbReference type="SUPFAM" id="SSF81321">
    <property type="entry name" value="Family A G protein-coupled receptor-like"/>
    <property type="match status" value="1"/>
</dbReference>
<feature type="transmembrane region" description="Helical" evidence="13">
    <location>
        <begin position="159"/>
        <end position="180"/>
    </location>
</feature>
<keyword evidence="9 13" id="KW-0472">Membrane</keyword>
<dbReference type="CTD" id="100083250"/>
<evidence type="ECO:0000256" key="7">
    <source>
        <dbReference type="ARBA" id="ARBA00022989"/>
    </source>
</evidence>
<dbReference type="GO" id="GO:0016503">
    <property type="term" value="F:pheromone receptor activity"/>
    <property type="evidence" value="ECO:0007669"/>
    <property type="project" value="InterPro"/>
</dbReference>
<dbReference type="InterPro" id="IPR017452">
    <property type="entry name" value="GPCR_Rhodpsn_7TM"/>
</dbReference>
<comment type="similarity">
    <text evidence="3 13">Belongs to the G-protein coupled receptor 1 family.</text>
</comment>
<organism evidence="15 16">
    <name type="scientific">Ornithorhynchus anatinus</name>
    <name type="common">Duckbill platypus</name>
    <dbReference type="NCBI Taxonomy" id="9258"/>
    <lineage>
        <taxon>Eukaryota</taxon>
        <taxon>Metazoa</taxon>
        <taxon>Chordata</taxon>
        <taxon>Craniata</taxon>
        <taxon>Vertebrata</taxon>
        <taxon>Euteleostomi</taxon>
        <taxon>Mammalia</taxon>
        <taxon>Monotremata</taxon>
        <taxon>Ornithorhynchidae</taxon>
        <taxon>Ornithorhynchus</taxon>
    </lineage>
</organism>
<comment type="function">
    <text evidence="1">Putative pheromone receptor.</text>
</comment>
<keyword evidence="7 13" id="KW-1133">Transmembrane helix</keyword>
<protein>
    <recommendedName>
        <fullName evidence="13">Vomeronasal type-1 receptor</fullName>
    </recommendedName>
</protein>
<feature type="transmembrane region" description="Helical" evidence="13">
    <location>
        <begin position="91"/>
        <end position="109"/>
    </location>
</feature>
<dbReference type="Pfam" id="PF03402">
    <property type="entry name" value="V1R"/>
    <property type="match status" value="1"/>
</dbReference>
<dbReference type="PANTHER" id="PTHR24062">
    <property type="entry name" value="VOMERONASAL TYPE-1 RECEPTOR"/>
    <property type="match status" value="1"/>
</dbReference>
<evidence type="ECO:0000256" key="6">
    <source>
        <dbReference type="ARBA" id="ARBA00022692"/>
    </source>
</evidence>
<dbReference type="FunCoup" id="A0A6I8NZ92">
    <property type="interactions" value="3"/>
</dbReference>
<sequence>MWSSDLVFGIFFFYQTALGFLGNSTMLMVYINIFITQPQQKKTTDLILAHLTMANTMTLLTRGVPEMLVAFGMRDVLNDAGCQSLMYINRVCRGLSICTTCLLSVFQAITISPSTSRWAWFKSRAPNYILPSFLFFWILNMLIYIKVITSIQGLRNSTIFWVGYTSKYCFTILDGNYIHTMASLTAMTLRDFFFLFFMSWASCYMVIILYQHRKRVQHIHSTSLSPIFSPETKATQTILLLVTCFVCFYFISSFITLYVIYVLQRDVDLEGTATFFSACYPALCPLVLISSDPRVNRNHCSLGNVRPPSLSMNPMANRVISEH</sequence>
<evidence type="ECO:0000313" key="15">
    <source>
        <dbReference type="Ensembl" id="ENSOANP00000046705.1"/>
    </source>
</evidence>
<evidence type="ECO:0000256" key="2">
    <source>
        <dbReference type="ARBA" id="ARBA00004651"/>
    </source>
</evidence>
<dbReference type="GO" id="GO:0007606">
    <property type="term" value="P:sensory perception of chemical stimulus"/>
    <property type="evidence" value="ECO:0007669"/>
    <property type="project" value="UniProtKB-ARBA"/>
</dbReference>
<evidence type="ECO:0000256" key="4">
    <source>
        <dbReference type="ARBA" id="ARBA00022475"/>
    </source>
</evidence>
<gene>
    <name evidence="15" type="primary">ORNANAV1R3249</name>
</gene>
<dbReference type="PRINTS" id="PR01534">
    <property type="entry name" value="VOMERONASL1R"/>
</dbReference>
<dbReference type="GeneID" id="100083250"/>
<feature type="transmembrane region" description="Helical" evidence="13">
    <location>
        <begin position="192"/>
        <end position="210"/>
    </location>
</feature>
<comment type="subcellular location">
    <subcellularLocation>
        <location evidence="2 13">Cell membrane</location>
        <topology evidence="2 13">Multi-pass membrane protein</topology>
    </subcellularLocation>
</comment>
<feature type="domain" description="G-protein coupled receptors family 1 profile" evidence="14">
    <location>
        <begin position="22"/>
        <end position="288"/>
    </location>
</feature>
<keyword evidence="8 13" id="KW-0297">G-protein coupled receptor</keyword>
<evidence type="ECO:0000256" key="1">
    <source>
        <dbReference type="ARBA" id="ARBA00003878"/>
    </source>
</evidence>
<dbReference type="PROSITE" id="PS50262">
    <property type="entry name" value="G_PROTEIN_RECEP_F1_2"/>
    <property type="match status" value="1"/>
</dbReference>
<proteinExistence type="inferred from homology"/>
<dbReference type="RefSeq" id="NP_001240570.1">
    <property type="nucleotide sequence ID" value="NM_001253641.1"/>
</dbReference>
<feature type="transmembrane region" description="Helical" evidence="13">
    <location>
        <begin position="6"/>
        <end position="33"/>
    </location>
</feature>
<dbReference type="OrthoDB" id="9606139at2759"/>
<keyword evidence="6 13" id="KW-0812">Transmembrane</keyword>
<dbReference type="Gene3D" id="1.20.1070.10">
    <property type="entry name" value="Rhodopsin 7-helix transmembrane proteins"/>
    <property type="match status" value="1"/>
</dbReference>
<dbReference type="AlphaFoldDB" id="A0A6I8NZ92"/>
<evidence type="ECO:0000256" key="9">
    <source>
        <dbReference type="ARBA" id="ARBA00023136"/>
    </source>
</evidence>
<dbReference type="GO" id="GO:0005886">
    <property type="term" value="C:plasma membrane"/>
    <property type="evidence" value="ECO:0000318"/>
    <property type="project" value="GO_Central"/>
</dbReference>
<keyword evidence="10 13" id="KW-0675">Receptor</keyword>
<evidence type="ECO:0000256" key="5">
    <source>
        <dbReference type="ARBA" id="ARBA00022507"/>
    </source>
</evidence>
<feature type="transmembrane region" description="Helical" evidence="13">
    <location>
        <begin position="238"/>
        <end position="261"/>
    </location>
</feature>
<keyword evidence="12 13" id="KW-0807">Transducer</keyword>
<accession>A0A6I8NZ92</accession>
<name>A0A6I8NZ92_ORNAN</name>
<evidence type="ECO:0000256" key="3">
    <source>
        <dbReference type="ARBA" id="ARBA00010663"/>
    </source>
</evidence>
<evidence type="ECO:0000256" key="11">
    <source>
        <dbReference type="ARBA" id="ARBA00023180"/>
    </source>
</evidence>
<dbReference type="GO" id="GO:0005550">
    <property type="term" value="F:pheromone binding"/>
    <property type="evidence" value="ECO:0000318"/>
    <property type="project" value="GO_Central"/>
</dbReference>
<evidence type="ECO:0000256" key="13">
    <source>
        <dbReference type="RuleBase" id="RU364061"/>
    </source>
</evidence>